<feature type="transmembrane region" description="Helical" evidence="2">
    <location>
        <begin position="29"/>
        <end position="48"/>
    </location>
</feature>
<evidence type="ECO:0000313" key="4">
    <source>
        <dbReference type="Proteomes" id="UP000815846"/>
    </source>
</evidence>
<sequence>MKSASQTSNQDSSYQSTEQLNENSKKTPANLIIAIFAVLTLLMLATRTHHFSSLNHLPSASIAIFFLAGMYLRNMKAFWFFYVLSVTIDLASSYYRGDFGSCITTSYPALVLSYGVMFAAGFYTKPDWQQNAWQINAIKVALALFVASSIAFFISNGSYYALSGNFPVLSWSEYSARVDKYFFGSISNPVFYVISAVVIDFTVSHFFTEKSINTDHNISTNNKF</sequence>
<proteinExistence type="predicted"/>
<name>A0ABY3MXN9_9GAMM</name>
<keyword evidence="4" id="KW-1185">Reference proteome</keyword>
<keyword evidence="2" id="KW-0812">Transmembrane</keyword>
<dbReference type="Proteomes" id="UP000815846">
    <property type="component" value="Unassembled WGS sequence"/>
</dbReference>
<feature type="transmembrane region" description="Helical" evidence="2">
    <location>
        <begin position="181"/>
        <end position="203"/>
    </location>
</feature>
<evidence type="ECO:0000256" key="2">
    <source>
        <dbReference type="SAM" id="Phobius"/>
    </source>
</evidence>
<reference evidence="3 4" key="1">
    <citation type="submission" date="2019-08" db="EMBL/GenBank/DDBJ databases">
        <title>Microbe sample from Colwellia echini.</title>
        <authorList>
            <person name="Christiansen L."/>
            <person name="Pathiraja D."/>
            <person name="Schultz-Johansen M."/>
            <person name="Choi I.-G."/>
            <person name="Stougaard P."/>
        </authorList>
    </citation>
    <scope>NUCLEOTIDE SEQUENCE [LARGE SCALE GENOMIC DNA]</scope>
    <source>
        <strain evidence="3 4">A3</strain>
    </source>
</reference>
<feature type="transmembrane region" description="Helical" evidence="2">
    <location>
        <begin position="136"/>
        <end position="161"/>
    </location>
</feature>
<comment type="caution">
    <text evidence="3">The sequence shown here is derived from an EMBL/GenBank/DDBJ whole genome shotgun (WGS) entry which is preliminary data.</text>
</comment>
<dbReference type="RefSeq" id="WP_101342936.1">
    <property type="nucleotide sequence ID" value="NZ_PJAI02000007.1"/>
</dbReference>
<protein>
    <submittedName>
        <fullName evidence="3">Uncharacterized protein</fullName>
    </submittedName>
</protein>
<feature type="transmembrane region" description="Helical" evidence="2">
    <location>
        <begin position="107"/>
        <end position="124"/>
    </location>
</feature>
<keyword evidence="2" id="KW-1133">Transmembrane helix</keyword>
<evidence type="ECO:0000313" key="3">
    <source>
        <dbReference type="EMBL" id="TYK65976.1"/>
    </source>
</evidence>
<gene>
    <name evidence="3" type="ORF">CWS31_008500</name>
</gene>
<accession>A0ABY3MXN9</accession>
<organism evidence="3 4">
    <name type="scientific">Colwellia echini</name>
    <dbReference type="NCBI Taxonomy" id="1982103"/>
    <lineage>
        <taxon>Bacteria</taxon>
        <taxon>Pseudomonadati</taxon>
        <taxon>Pseudomonadota</taxon>
        <taxon>Gammaproteobacteria</taxon>
        <taxon>Alteromonadales</taxon>
        <taxon>Colwelliaceae</taxon>
        <taxon>Colwellia</taxon>
    </lineage>
</organism>
<evidence type="ECO:0000256" key="1">
    <source>
        <dbReference type="SAM" id="MobiDB-lite"/>
    </source>
</evidence>
<dbReference type="EMBL" id="PJAI02000007">
    <property type="protein sequence ID" value="TYK65976.1"/>
    <property type="molecule type" value="Genomic_DNA"/>
</dbReference>
<keyword evidence="2" id="KW-0472">Membrane</keyword>
<feature type="region of interest" description="Disordered" evidence="1">
    <location>
        <begin position="1"/>
        <end position="22"/>
    </location>
</feature>